<evidence type="ECO:0000259" key="4">
    <source>
        <dbReference type="Pfam" id="PF01931"/>
    </source>
</evidence>
<dbReference type="InterPro" id="IPR050410">
    <property type="entry name" value="CCR4/nocturin_mRNA_transcr"/>
</dbReference>
<evidence type="ECO:0000256" key="3">
    <source>
        <dbReference type="ARBA" id="ARBA00023807"/>
    </source>
</evidence>
<dbReference type="InterPro" id="IPR026533">
    <property type="entry name" value="NTPase/PRRC1"/>
</dbReference>
<protein>
    <recommendedName>
        <fullName evidence="3">Nocturnin</fullName>
    </recommendedName>
</protein>
<dbReference type="Proteomes" id="UP001165289">
    <property type="component" value="Unassembled WGS sequence"/>
</dbReference>
<dbReference type="PANTHER" id="PTHR12121">
    <property type="entry name" value="CARBON CATABOLITE REPRESSOR PROTEIN 4"/>
    <property type="match status" value="1"/>
</dbReference>
<evidence type="ECO:0000256" key="2">
    <source>
        <dbReference type="ARBA" id="ARBA00022801"/>
    </source>
</evidence>
<gene>
    <name evidence="6" type="ORF">LOD99_15688</name>
</gene>
<evidence type="ECO:0000256" key="1">
    <source>
        <dbReference type="ARBA" id="ARBA00010774"/>
    </source>
</evidence>
<dbReference type="SUPFAM" id="SSF56219">
    <property type="entry name" value="DNase I-like"/>
    <property type="match status" value="1"/>
</dbReference>
<dbReference type="GO" id="GO:0006139">
    <property type="term" value="P:nucleobase-containing compound metabolic process"/>
    <property type="evidence" value="ECO:0007669"/>
    <property type="project" value="UniProtKB-ARBA"/>
</dbReference>
<evidence type="ECO:0000259" key="5">
    <source>
        <dbReference type="Pfam" id="PF03372"/>
    </source>
</evidence>
<dbReference type="SUPFAM" id="SSF52972">
    <property type="entry name" value="ITPase-like"/>
    <property type="match status" value="1"/>
</dbReference>
<comment type="similarity">
    <text evidence="1">Belongs to the CCR4/nocturin family.</text>
</comment>
<name>A0AAV7KCD0_9METZ</name>
<dbReference type="Gene3D" id="3.90.950.10">
    <property type="match status" value="1"/>
</dbReference>
<evidence type="ECO:0000313" key="6">
    <source>
        <dbReference type="EMBL" id="KAI6657971.1"/>
    </source>
</evidence>
<dbReference type="Gene3D" id="3.60.10.10">
    <property type="entry name" value="Endonuclease/exonuclease/phosphatase"/>
    <property type="match status" value="1"/>
</dbReference>
<keyword evidence="7" id="KW-1185">Reference proteome</keyword>
<dbReference type="InterPro" id="IPR005135">
    <property type="entry name" value="Endo/exonuclease/phosphatase"/>
</dbReference>
<dbReference type="PANTHER" id="PTHR12121:SF45">
    <property type="entry name" value="NOCTURNIN"/>
    <property type="match status" value="1"/>
</dbReference>
<dbReference type="Pfam" id="PF01931">
    <property type="entry name" value="NTPase_I-T"/>
    <property type="match status" value="1"/>
</dbReference>
<dbReference type="InterPro" id="IPR029001">
    <property type="entry name" value="ITPase-like_fam"/>
</dbReference>
<evidence type="ECO:0000313" key="7">
    <source>
        <dbReference type="Proteomes" id="UP001165289"/>
    </source>
</evidence>
<dbReference type="InterPro" id="IPR036691">
    <property type="entry name" value="Endo/exonu/phosph_ase_sf"/>
</dbReference>
<keyword evidence="2" id="KW-0378">Hydrolase</keyword>
<comment type="caution">
    <text evidence="6">The sequence shown here is derived from an EMBL/GenBank/DDBJ whole genome shotgun (WGS) entry which is preliminary data.</text>
</comment>
<dbReference type="AlphaFoldDB" id="A0AAV7KCD0"/>
<sequence>MEIVVTSTKDLKIAAVKRGFSRIFENVLCEGISIPDQVAAQPIGFEAGREGAWGRIRHLRNQYFSHPRSSRIAVSIENFITEISPGAYFDVGCVAIDDPHNRIKLDTFSQCISVPKEFMEKAKSDTSKSYHLRDTGYEITAGEVIQKENPHIPAADFHRRFCGISREQLLTTACQVLASEYAKELIGKSTKEIPCRVYISRNKEIGDNAFRLLQWNVLAQALMGTDIVKPIKERVPLFQRELLAYQPDIICLQEADLFYDFFKPFLSGQGFVGEFLPKMNSPCLEQVDNIGPCGCALFYRETVFRFLEKHEYVLLNELNRASNQVLLSAELEHITTSRRITVAVTHLKAMLDKHEIRLAQSKDLINKLKSINCDDIIIAGDFNYIPEEPSYKYMSNQTVIPVKSVYGEIKEPEYTCQWVNPDGDLNESTLDYIWYTGNKLEVSGFFKTPENVKSMIYASYYPSDHWPLIADFIVY</sequence>
<organism evidence="6 7">
    <name type="scientific">Oopsacas minuta</name>
    <dbReference type="NCBI Taxonomy" id="111878"/>
    <lineage>
        <taxon>Eukaryota</taxon>
        <taxon>Metazoa</taxon>
        <taxon>Porifera</taxon>
        <taxon>Hexactinellida</taxon>
        <taxon>Hexasterophora</taxon>
        <taxon>Lyssacinosida</taxon>
        <taxon>Leucopsacidae</taxon>
        <taxon>Oopsacas</taxon>
    </lineage>
</organism>
<dbReference type="GO" id="GO:0000175">
    <property type="term" value="F:3'-5'-RNA exonuclease activity"/>
    <property type="evidence" value="ECO:0007669"/>
    <property type="project" value="TreeGrafter"/>
</dbReference>
<proteinExistence type="inferred from homology"/>
<feature type="domain" description="Endonuclease/exonuclease/phosphatase" evidence="5">
    <location>
        <begin position="213"/>
        <end position="465"/>
    </location>
</feature>
<dbReference type="Pfam" id="PF03372">
    <property type="entry name" value="Exo_endo_phos"/>
    <property type="match status" value="1"/>
</dbReference>
<feature type="domain" description="Non-canonical purine NTP phosphatase/PRRC1" evidence="4">
    <location>
        <begin position="7"/>
        <end position="125"/>
    </location>
</feature>
<dbReference type="EMBL" id="JAKMXF010000110">
    <property type="protein sequence ID" value="KAI6657971.1"/>
    <property type="molecule type" value="Genomic_DNA"/>
</dbReference>
<reference evidence="6 7" key="1">
    <citation type="journal article" date="2023" name="BMC Biol.">
        <title>The compact genome of the sponge Oopsacas minuta (Hexactinellida) is lacking key metazoan core genes.</title>
        <authorList>
            <person name="Santini S."/>
            <person name="Schenkelaars Q."/>
            <person name="Jourda C."/>
            <person name="Duchesne M."/>
            <person name="Belahbib H."/>
            <person name="Rocher C."/>
            <person name="Selva M."/>
            <person name="Riesgo A."/>
            <person name="Vervoort M."/>
            <person name="Leys S.P."/>
            <person name="Kodjabachian L."/>
            <person name="Le Bivic A."/>
            <person name="Borchiellini C."/>
            <person name="Claverie J.M."/>
            <person name="Renard E."/>
        </authorList>
    </citation>
    <scope>NUCLEOTIDE SEQUENCE [LARGE SCALE GENOMIC DNA]</scope>
    <source>
        <strain evidence="6">SPO-2</strain>
    </source>
</reference>
<accession>A0AAV7KCD0</accession>